<dbReference type="AlphaFoldDB" id="A0A9P5VR76"/>
<sequence>MPDNELVAAYKSIPIVTRTLLTATILISFGIAVHAISYYSVMLDFQAIMYRFHIHRLFTPFFVTGVSFNMLFDLYFLFTYGSQLEQSTFAGRSADFAWFIIFTCLSSSVIANYMGLPYLFQSLLIAVIYLWSQSNSDRIVSFMFGIQFKAVYFPWVLMAYNFVLGGAMIPWSMIIGAASAHLYYFLDSQYPAMGGPRLIPTPSLLYRILPAQEVAGAGFTAGGGTAANFRSGGAPAADAGGHRWGTGNRLG</sequence>
<feature type="transmembrane region" description="Helical" evidence="7">
    <location>
        <begin position="98"/>
        <end position="130"/>
    </location>
</feature>
<evidence type="ECO:0000256" key="6">
    <source>
        <dbReference type="ARBA" id="ARBA00023136"/>
    </source>
</evidence>
<feature type="transmembrane region" description="Helical" evidence="7">
    <location>
        <begin position="20"/>
        <end position="45"/>
    </location>
</feature>
<dbReference type="EMBL" id="JAAAUY010000013">
    <property type="protein sequence ID" value="KAF9337919.1"/>
    <property type="molecule type" value="Genomic_DNA"/>
</dbReference>
<evidence type="ECO:0000256" key="3">
    <source>
        <dbReference type="ARBA" id="ARBA00022692"/>
    </source>
</evidence>
<evidence type="ECO:0000256" key="2">
    <source>
        <dbReference type="ARBA" id="ARBA00008917"/>
    </source>
</evidence>
<dbReference type="Proteomes" id="UP000696485">
    <property type="component" value="Unassembled WGS sequence"/>
</dbReference>
<keyword evidence="5 7" id="KW-1133">Transmembrane helix</keyword>
<comment type="caution">
    <text evidence="8">The sequence shown here is derived from an EMBL/GenBank/DDBJ whole genome shotgun (WGS) entry which is preliminary data.</text>
</comment>
<dbReference type="PANTHER" id="PTHR11009">
    <property type="entry name" value="DER1-LIKE PROTEIN, DERLIN"/>
    <property type="match status" value="1"/>
</dbReference>
<evidence type="ECO:0000256" key="4">
    <source>
        <dbReference type="ARBA" id="ARBA00022824"/>
    </source>
</evidence>
<accession>A0A9P5VR76</accession>
<protein>
    <recommendedName>
        <fullName evidence="7">Derlin</fullName>
    </recommendedName>
</protein>
<gene>
    <name evidence="8" type="ORF">BG006_001497</name>
</gene>
<evidence type="ECO:0000256" key="5">
    <source>
        <dbReference type="ARBA" id="ARBA00022989"/>
    </source>
</evidence>
<comment type="similarity">
    <text evidence="2 7">Belongs to the derlin family.</text>
</comment>
<evidence type="ECO:0000256" key="7">
    <source>
        <dbReference type="RuleBase" id="RU363059"/>
    </source>
</evidence>
<dbReference type="InterPro" id="IPR035952">
    <property type="entry name" value="Rhomboid-like_sf"/>
</dbReference>
<evidence type="ECO:0000256" key="1">
    <source>
        <dbReference type="ARBA" id="ARBA00004477"/>
    </source>
</evidence>
<dbReference type="Pfam" id="PF04511">
    <property type="entry name" value="DER1"/>
    <property type="match status" value="1"/>
</dbReference>
<keyword evidence="9" id="KW-1185">Reference proteome</keyword>
<feature type="transmembrane region" description="Helical" evidence="7">
    <location>
        <begin position="57"/>
        <end position="78"/>
    </location>
</feature>
<dbReference type="GO" id="GO:0005789">
    <property type="term" value="C:endoplasmic reticulum membrane"/>
    <property type="evidence" value="ECO:0007669"/>
    <property type="project" value="UniProtKB-SubCell"/>
</dbReference>
<organism evidence="8 9">
    <name type="scientific">Podila minutissima</name>
    <dbReference type="NCBI Taxonomy" id="64525"/>
    <lineage>
        <taxon>Eukaryota</taxon>
        <taxon>Fungi</taxon>
        <taxon>Fungi incertae sedis</taxon>
        <taxon>Mucoromycota</taxon>
        <taxon>Mortierellomycotina</taxon>
        <taxon>Mortierellomycetes</taxon>
        <taxon>Mortierellales</taxon>
        <taxon>Mortierellaceae</taxon>
        <taxon>Podila</taxon>
    </lineage>
</organism>
<dbReference type="SUPFAM" id="SSF144091">
    <property type="entry name" value="Rhomboid-like"/>
    <property type="match status" value="1"/>
</dbReference>
<comment type="subcellular location">
    <subcellularLocation>
        <location evidence="1 7">Endoplasmic reticulum membrane</location>
        <topology evidence="1 7">Multi-pass membrane protein</topology>
    </subcellularLocation>
</comment>
<keyword evidence="3 7" id="KW-0812">Transmembrane</keyword>
<comment type="function">
    <text evidence="7">May be involved in the degradation of misfolded endoplasmic reticulum (ER) luminal proteins.</text>
</comment>
<evidence type="ECO:0000313" key="8">
    <source>
        <dbReference type="EMBL" id="KAF9337919.1"/>
    </source>
</evidence>
<proteinExistence type="inferred from homology"/>
<keyword evidence="4 7" id="KW-0256">Endoplasmic reticulum</keyword>
<dbReference type="GO" id="GO:0006950">
    <property type="term" value="P:response to stress"/>
    <property type="evidence" value="ECO:0007669"/>
    <property type="project" value="UniProtKB-ARBA"/>
</dbReference>
<comment type="caution">
    <text evidence="7">Lacks conserved residue(s) required for the propagation of feature annotation.</text>
</comment>
<reference evidence="8" key="1">
    <citation type="journal article" date="2020" name="Fungal Divers.">
        <title>Resolving the Mortierellaceae phylogeny through synthesis of multi-gene phylogenetics and phylogenomics.</title>
        <authorList>
            <person name="Vandepol N."/>
            <person name="Liber J."/>
            <person name="Desiro A."/>
            <person name="Na H."/>
            <person name="Kennedy M."/>
            <person name="Barry K."/>
            <person name="Grigoriev I.V."/>
            <person name="Miller A.N."/>
            <person name="O'Donnell K."/>
            <person name="Stajich J.E."/>
            <person name="Bonito G."/>
        </authorList>
    </citation>
    <scope>NUCLEOTIDE SEQUENCE</scope>
    <source>
        <strain evidence="8">NVP1</strain>
    </source>
</reference>
<evidence type="ECO:0000313" key="9">
    <source>
        <dbReference type="Proteomes" id="UP000696485"/>
    </source>
</evidence>
<keyword evidence="6 7" id="KW-0472">Membrane</keyword>
<name>A0A9P5VR76_9FUNG</name>
<dbReference type="InterPro" id="IPR007599">
    <property type="entry name" value="DER1"/>
</dbReference>